<name>A0A0H5BK17_9EUKA</name>
<dbReference type="AlphaFoldDB" id="A0A0H5BK17"/>
<keyword evidence="1" id="KW-0542">Nucleomorph</keyword>
<protein>
    <submittedName>
        <fullName evidence="1">Uncharacterized protein</fullName>
    </submittedName>
</protein>
<reference evidence="1" key="1">
    <citation type="journal article" date="2015" name="Genome Biol. Evol.">
        <title>Nucleomorph Genome Sequences of Two Chlorarachniophytes, Amorphochlora amoebiformis and Lotharella vacuolata.</title>
        <authorList>
            <person name="Suzuki S."/>
            <person name="Shirato S."/>
            <person name="Hirakawa Y."/>
            <person name="Ishida K."/>
        </authorList>
    </citation>
    <scope>NUCLEOTIDE SEQUENCE</scope>
    <source>
        <strain evidence="1">CCMP240</strain>
    </source>
</reference>
<proteinExistence type="predicted"/>
<accession>A0A0H5BK17</accession>
<evidence type="ECO:0000313" key="1">
    <source>
        <dbReference type="EMBL" id="BAS01505.1"/>
    </source>
</evidence>
<dbReference type="EMBL" id="AB996599">
    <property type="protein sequence ID" value="BAS01505.1"/>
    <property type="molecule type" value="Genomic_DNA"/>
</dbReference>
<sequence>MRTSKILRVYLKNFIIHNYSKIFLFKKNDVTLNLEIYLNLTSIKLINKNLWCLVLNYPSEIIYEMHKNLKKLLLIINSRDKYLKKLSNFNIFIFSHENINTLYQKNINFKFYKKLIISNLKIISQSKKQIKLIKIKIFCKKCMRILNLKFDNTYQTISFLKLNILIHNNKHCPKCIKNSIYFIKNSSIFIFEKFIKCQYTPHIKKMFNDLITLMGITYHTSVFSLLTGYIYELVGILDVYKEHSIISETKKIFITIKILGLNLYRNLNKYTRSNLISNLYVLAKANNFLTKTKTFIFQNISGFEILKKVISCLLFINHQVYKKTSINISEKIILGFSAYSGFYNLLTNRILNLPYLSAFVNFIKIKKTYNHEINKKMFINLFITKFKNKHKNILIFEKNEFTNNIFYDFLHEINEKDNYILIMNDHYIQFETSFAIITYLNQKIYYNLSYILYKKTNNIINESLNIFKYYDLIFDIKKNIFSNTVFEKNTFVFFSNLSFFKPANQKMQHIITKKFDFFLIIQKLKNLEIAYFTEYSIKYTMKIYKTVLVIKKFNKGTVIMGAKNLKVILKLSKLITKSNLSIYIKKKTIDESFKITGYSQTNFWNPSISRKFKPIRINYYKIIKKLILNIFFKFNILSIGKLFITLRKLNIPVSYSNYVILTFLINRKLNMLGNYLKINNNYNVVNLLIREKY</sequence>
<organism evidence="1">
    <name type="scientific">Lotharella vacuolata</name>
    <dbReference type="NCBI Taxonomy" id="74820"/>
    <lineage>
        <taxon>Eukaryota</taxon>
        <taxon>Sar</taxon>
        <taxon>Rhizaria</taxon>
        <taxon>Cercozoa</taxon>
        <taxon>Chlorarachniophyceae</taxon>
        <taxon>Lotharella</taxon>
    </lineage>
</organism>
<geneLocation type="nucleomorph" evidence="1"/>